<sequence>MANHSKLSETEKAEAIELLKNAGCNSHLNPSVGYEEYMYAAVLRSDRTTAEIQKIYDQYQKQSQEKWDDNRDDREVSIQVQKALGLWED</sequence>
<organism evidence="1 2">
    <name type="scientific">Anabaena azotica FACHB-119</name>
    <dbReference type="NCBI Taxonomy" id="947527"/>
    <lineage>
        <taxon>Bacteria</taxon>
        <taxon>Bacillati</taxon>
        <taxon>Cyanobacteriota</taxon>
        <taxon>Cyanophyceae</taxon>
        <taxon>Nostocales</taxon>
        <taxon>Nostocaceae</taxon>
        <taxon>Anabaena</taxon>
        <taxon>Anabaena azotica</taxon>
    </lineage>
</organism>
<dbReference type="RefSeq" id="WP_190465591.1">
    <property type="nucleotide sequence ID" value="NZ_JACJSG010000001.1"/>
</dbReference>
<gene>
    <name evidence="1" type="ORF">H6G83_00670</name>
</gene>
<reference evidence="1 2" key="1">
    <citation type="journal article" date="2020" name="ISME J.">
        <title>Comparative genomics reveals insights into cyanobacterial evolution and habitat adaptation.</title>
        <authorList>
            <person name="Chen M.Y."/>
            <person name="Teng W.K."/>
            <person name="Zhao L."/>
            <person name="Hu C.X."/>
            <person name="Zhou Y.K."/>
            <person name="Han B.P."/>
            <person name="Song L.R."/>
            <person name="Shu W.S."/>
        </authorList>
    </citation>
    <scope>NUCLEOTIDE SEQUENCE [LARGE SCALE GENOMIC DNA]</scope>
    <source>
        <strain evidence="1 2">FACHB-119</strain>
    </source>
</reference>
<dbReference type="Proteomes" id="UP000661112">
    <property type="component" value="Unassembled WGS sequence"/>
</dbReference>
<proteinExistence type="predicted"/>
<accession>A0ABR8CWN4</accession>
<protein>
    <submittedName>
        <fullName evidence="1">Uncharacterized protein</fullName>
    </submittedName>
</protein>
<evidence type="ECO:0000313" key="1">
    <source>
        <dbReference type="EMBL" id="MBD2499137.1"/>
    </source>
</evidence>
<comment type="caution">
    <text evidence="1">The sequence shown here is derived from an EMBL/GenBank/DDBJ whole genome shotgun (WGS) entry which is preliminary data.</text>
</comment>
<keyword evidence="2" id="KW-1185">Reference proteome</keyword>
<dbReference type="EMBL" id="JACJSG010000001">
    <property type="protein sequence ID" value="MBD2499137.1"/>
    <property type="molecule type" value="Genomic_DNA"/>
</dbReference>
<evidence type="ECO:0000313" key="2">
    <source>
        <dbReference type="Proteomes" id="UP000661112"/>
    </source>
</evidence>
<name>A0ABR8CWN4_9NOST</name>